<evidence type="ECO:0000256" key="3">
    <source>
        <dbReference type="ARBA" id="ARBA00022516"/>
    </source>
</evidence>
<organism evidence="16 17">
    <name type="scientific">Acuticoccus sediminis</name>
    <dbReference type="NCBI Taxonomy" id="2184697"/>
    <lineage>
        <taxon>Bacteria</taxon>
        <taxon>Pseudomonadati</taxon>
        <taxon>Pseudomonadota</taxon>
        <taxon>Alphaproteobacteria</taxon>
        <taxon>Hyphomicrobiales</taxon>
        <taxon>Amorphaceae</taxon>
        <taxon>Acuticoccus</taxon>
    </lineage>
</organism>
<evidence type="ECO:0000256" key="11">
    <source>
        <dbReference type="ARBA" id="ARBA00023098"/>
    </source>
</evidence>
<evidence type="ECO:0000256" key="1">
    <source>
        <dbReference type="ARBA" id="ARBA00001947"/>
    </source>
</evidence>
<comment type="cofactor">
    <cofactor evidence="1">
        <name>Zn(2+)</name>
        <dbReference type="ChEBI" id="CHEBI:29105"/>
    </cofactor>
</comment>
<sequence>MALAESPRTMSLRDALDNRLIRKIAKVWTPLLSLILVIAIVSSDSLWTVALSALIGFVYYSFLEYAIHRWHLHSGPYRMLVRRMTFDLSRMHLDHHKEPAHPKGAVNQQKPAFVVTVVSSLIAFVLPIPYEQSFAFIFGAATCYVANDLMHFAVHHLPMNGPVLGWWKRHHMLHHYRDDDANFATIMPLWDKFLGSQYKGPTRPAR</sequence>
<evidence type="ECO:0000256" key="13">
    <source>
        <dbReference type="ARBA" id="ARBA00023160"/>
    </source>
</evidence>
<reference evidence="16 17" key="1">
    <citation type="submission" date="2018-05" db="EMBL/GenBank/DDBJ databases">
        <title>Acuticoccus sediminis sp. nov., isolated from deep-sea sediment of Indian Ocean.</title>
        <authorList>
            <person name="Liu X."/>
            <person name="Lai Q."/>
            <person name="Du Y."/>
            <person name="Sun F."/>
            <person name="Zhang X."/>
            <person name="Wang S."/>
            <person name="Shao Z."/>
        </authorList>
    </citation>
    <scope>NUCLEOTIDE SEQUENCE [LARGE SCALE GENOMIC DNA]</scope>
    <source>
        <strain evidence="16 17">PTG4-2</strain>
    </source>
</reference>
<evidence type="ECO:0000259" key="15">
    <source>
        <dbReference type="Pfam" id="PF04116"/>
    </source>
</evidence>
<dbReference type="InterPro" id="IPR014430">
    <property type="entry name" value="Scs7"/>
</dbReference>
<evidence type="ECO:0000256" key="12">
    <source>
        <dbReference type="ARBA" id="ARBA00023136"/>
    </source>
</evidence>
<dbReference type="GO" id="GO:0016020">
    <property type="term" value="C:membrane"/>
    <property type="evidence" value="ECO:0007669"/>
    <property type="project" value="InterPro"/>
</dbReference>
<keyword evidence="13" id="KW-0275">Fatty acid biosynthesis</keyword>
<accession>A0A8B2NXZ9</accession>
<dbReference type="OrthoDB" id="5291370at2"/>
<dbReference type="PANTHER" id="PTHR12863:SF1">
    <property type="entry name" value="FATTY ACID 2-HYDROXYLASE"/>
    <property type="match status" value="1"/>
</dbReference>
<dbReference type="EMBL" id="QHHQ01000003">
    <property type="protein sequence ID" value="RAI00658.1"/>
    <property type="molecule type" value="Genomic_DNA"/>
</dbReference>
<dbReference type="Proteomes" id="UP000249590">
    <property type="component" value="Unassembled WGS sequence"/>
</dbReference>
<dbReference type="PANTHER" id="PTHR12863">
    <property type="entry name" value="FATTY ACID HYDROXYLASE"/>
    <property type="match status" value="1"/>
</dbReference>
<keyword evidence="11" id="KW-0443">Lipid metabolism</keyword>
<evidence type="ECO:0000256" key="7">
    <source>
        <dbReference type="ARBA" id="ARBA00022832"/>
    </source>
</evidence>
<dbReference type="GO" id="GO:0005506">
    <property type="term" value="F:iron ion binding"/>
    <property type="evidence" value="ECO:0007669"/>
    <property type="project" value="InterPro"/>
</dbReference>
<keyword evidence="8" id="KW-0862">Zinc</keyword>
<keyword evidence="6" id="KW-0256">Endoplasmic reticulum</keyword>
<comment type="subcellular location">
    <subcellularLocation>
        <location evidence="2">Endoplasmic reticulum membrane</location>
        <topology evidence="2">Multi-pass membrane protein</topology>
    </subcellularLocation>
</comment>
<keyword evidence="4 14" id="KW-0812">Transmembrane</keyword>
<keyword evidence="12 14" id="KW-0472">Membrane</keyword>
<feature type="transmembrane region" description="Helical" evidence="14">
    <location>
        <begin position="47"/>
        <end position="67"/>
    </location>
</feature>
<evidence type="ECO:0000256" key="6">
    <source>
        <dbReference type="ARBA" id="ARBA00022824"/>
    </source>
</evidence>
<name>A0A8B2NXZ9_9HYPH</name>
<dbReference type="GO" id="GO:0080132">
    <property type="term" value="F:fatty acid 2-hydroxylase activity"/>
    <property type="evidence" value="ECO:0007669"/>
    <property type="project" value="InterPro"/>
</dbReference>
<evidence type="ECO:0000313" key="16">
    <source>
        <dbReference type="EMBL" id="RAI00658.1"/>
    </source>
</evidence>
<keyword evidence="3" id="KW-0444">Lipid biosynthesis</keyword>
<keyword evidence="9 14" id="KW-1133">Transmembrane helix</keyword>
<keyword evidence="7" id="KW-0276">Fatty acid metabolism</keyword>
<feature type="transmembrane region" description="Helical" evidence="14">
    <location>
        <begin position="20"/>
        <end position="41"/>
    </location>
</feature>
<proteinExistence type="predicted"/>
<dbReference type="RefSeq" id="WP_111346791.1">
    <property type="nucleotide sequence ID" value="NZ_JAIWKD010000008.1"/>
</dbReference>
<keyword evidence="5" id="KW-0479">Metal-binding</keyword>
<evidence type="ECO:0000256" key="5">
    <source>
        <dbReference type="ARBA" id="ARBA00022723"/>
    </source>
</evidence>
<evidence type="ECO:0000256" key="8">
    <source>
        <dbReference type="ARBA" id="ARBA00022833"/>
    </source>
</evidence>
<protein>
    <recommendedName>
        <fullName evidence="15">Fatty acid hydroxylase domain-containing protein</fullName>
    </recommendedName>
</protein>
<evidence type="ECO:0000313" key="17">
    <source>
        <dbReference type="Proteomes" id="UP000249590"/>
    </source>
</evidence>
<evidence type="ECO:0000256" key="9">
    <source>
        <dbReference type="ARBA" id="ARBA00022989"/>
    </source>
</evidence>
<feature type="transmembrane region" description="Helical" evidence="14">
    <location>
        <begin position="111"/>
        <end position="128"/>
    </location>
</feature>
<dbReference type="Pfam" id="PF04116">
    <property type="entry name" value="FA_hydroxylase"/>
    <property type="match status" value="1"/>
</dbReference>
<evidence type="ECO:0000256" key="14">
    <source>
        <dbReference type="SAM" id="Phobius"/>
    </source>
</evidence>
<evidence type="ECO:0000256" key="2">
    <source>
        <dbReference type="ARBA" id="ARBA00004477"/>
    </source>
</evidence>
<evidence type="ECO:0000256" key="4">
    <source>
        <dbReference type="ARBA" id="ARBA00022692"/>
    </source>
</evidence>
<gene>
    <name evidence="16" type="ORF">DLJ53_15485</name>
</gene>
<dbReference type="AlphaFoldDB" id="A0A8B2NXZ9"/>
<keyword evidence="17" id="KW-1185">Reference proteome</keyword>
<comment type="caution">
    <text evidence="16">The sequence shown here is derived from an EMBL/GenBank/DDBJ whole genome shotgun (WGS) entry which is preliminary data.</text>
</comment>
<evidence type="ECO:0000256" key="10">
    <source>
        <dbReference type="ARBA" id="ARBA00023002"/>
    </source>
</evidence>
<dbReference type="InterPro" id="IPR006694">
    <property type="entry name" value="Fatty_acid_hydroxylase"/>
</dbReference>
<feature type="domain" description="Fatty acid hydroxylase" evidence="15">
    <location>
        <begin position="54"/>
        <end position="195"/>
    </location>
</feature>
<dbReference type="GO" id="GO:0006633">
    <property type="term" value="P:fatty acid biosynthetic process"/>
    <property type="evidence" value="ECO:0007669"/>
    <property type="project" value="UniProtKB-KW"/>
</dbReference>
<keyword evidence="10" id="KW-0560">Oxidoreductase</keyword>